<protein>
    <submittedName>
        <fullName evidence="1">Uncharacterized protein</fullName>
    </submittedName>
</protein>
<accession>A0A7J6RQH5</accession>
<name>A0A7J6RQH5_PEROL</name>
<sequence>MAQTIVPTAPIDGGFYAGDEICVSYLSEEALLDCTKTRVDDLDSTKGFLCTCPRCVANEDPSRVFACPSCSLGEGVEAIGTLELSSTESTPVFLDSSDVFPSCSTCGRELTRDGFKTCLRIESRIGNILESLEAKPISRHNAGEFLSSME</sequence>
<dbReference type="AlphaFoldDB" id="A0A7J6RQH5"/>
<gene>
    <name evidence="1" type="ORF">FOZ63_020907</name>
</gene>
<reference evidence="1 2" key="1">
    <citation type="submission" date="2020-04" db="EMBL/GenBank/DDBJ databases">
        <title>Perkinsus olseni comparative genomics.</title>
        <authorList>
            <person name="Bogema D.R."/>
        </authorList>
    </citation>
    <scope>NUCLEOTIDE SEQUENCE [LARGE SCALE GENOMIC DNA]</scope>
    <source>
        <strain evidence="1 2">ATCC PRA-207</strain>
    </source>
</reference>
<feature type="non-terminal residue" evidence="1">
    <location>
        <position position="1"/>
    </location>
</feature>
<dbReference type="Gene3D" id="2.170.270.10">
    <property type="entry name" value="SET domain"/>
    <property type="match status" value="1"/>
</dbReference>
<dbReference type="Proteomes" id="UP000553632">
    <property type="component" value="Unassembled WGS sequence"/>
</dbReference>
<comment type="caution">
    <text evidence="1">The sequence shown here is derived from an EMBL/GenBank/DDBJ whole genome shotgun (WGS) entry which is preliminary data.</text>
</comment>
<dbReference type="EMBL" id="JABANO010023792">
    <property type="protein sequence ID" value="KAF4722938.1"/>
    <property type="molecule type" value="Genomic_DNA"/>
</dbReference>
<evidence type="ECO:0000313" key="1">
    <source>
        <dbReference type="EMBL" id="KAF4722938.1"/>
    </source>
</evidence>
<keyword evidence="2" id="KW-1185">Reference proteome</keyword>
<proteinExistence type="predicted"/>
<evidence type="ECO:0000313" key="2">
    <source>
        <dbReference type="Proteomes" id="UP000553632"/>
    </source>
</evidence>
<dbReference type="InterPro" id="IPR046341">
    <property type="entry name" value="SET_dom_sf"/>
</dbReference>
<organism evidence="1 2">
    <name type="scientific">Perkinsus olseni</name>
    <name type="common">Perkinsus atlanticus</name>
    <dbReference type="NCBI Taxonomy" id="32597"/>
    <lineage>
        <taxon>Eukaryota</taxon>
        <taxon>Sar</taxon>
        <taxon>Alveolata</taxon>
        <taxon>Perkinsozoa</taxon>
        <taxon>Perkinsea</taxon>
        <taxon>Perkinsida</taxon>
        <taxon>Perkinsidae</taxon>
        <taxon>Perkinsus</taxon>
    </lineage>
</organism>